<gene>
    <name evidence="1" type="ORF">LQG66_10420</name>
</gene>
<evidence type="ECO:0000313" key="1">
    <source>
        <dbReference type="EMBL" id="UFZ06677.1"/>
    </source>
</evidence>
<accession>A0ABY3RHZ3</accession>
<organism evidence="1 2">
    <name type="scientific">Bradyrhizobium ontarionense</name>
    <dbReference type="NCBI Taxonomy" id="2898149"/>
    <lineage>
        <taxon>Bacteria</taxon>
        <taxon>Pseudomonadati</taxon>
        <taxon>Pseudomonadota</taxon>
        <taxon>Alphaproteobacteria</taxon>
        <taxon>Hyphomicrobiales</taxon>
        <taxon>Nitrobacteraceae</taxon>
        <taxon>Bradyrhizobium</taxon>
    </lineage>
</organism>
<dbReference type="EMBL" id="CP088156">
    <property type="protein sequence ID" value="UFZ06677.1"/>
    <property type="molecule type" value="Genomic_DNA"/>
</dbReference>
<dbReference type="RefSeq" id="WP_231326134.1">
    <property type="nucleotide sequence ID" value="NZ_CP088156.1"/>
</dbReference>
<keyword evidence="2" id="KW-1185">Reference proteome</keyword>
<evidence type="ECO:0000313" key="2">
    <source>
        <dbReference type="Proteomes" id="UP001431010"/>
    </source>
</evidence>
<name>A0ABY3RHZ3_9BRAD</name>
<reference evidence="1" key="1">
    <citation type="journal article" date="2024" name="Antonie Van Leeuwenhoek">
        <title>Bradyrhizobium ontarionense sp. nov., a novel bacterial symbiont isolated from Aeschynomene indica (Indian jointvetch), harbours photosynthesis, nitrogen fixation and nitrous oxide (N2O) reductase genes.</title>
        <authorList>
            <person name="Bromfield E.S.P."/>
            <person name="Cloutier S."/>
        </authorList>
    </citation>
    <scope>NUCLEOTIDE SEQUENCE</scope>
    <source>
        <strain evidence="1">A19</strain>
    </source>
</reference>
<proteinExistence type="predicted"/>
<protein>
    <submittedName>
        <fullName evidence="1">Uncharacterized protein</fullName>
    </submittedName>
</protein>
<sequence length="171" mass="19562">MSIIPKRLESLIEGELAQLSDKRVLSHIRGMLVAPHMVLRDWDYGQPGQQYPCWFVLRDPQSGAEIAYCQQGFGPRCPWGLVSSADAPECRHIGMDSGWFTSFLDAFFDSFACVALPIWKVIRIDADRTWTCLSDEGAWESTWQRVYELRDHDPASRYECGHDIGYRKTAT</sequence>
<dbReference type="Proteomes" id="UP001431010">
    <property type="component" value="Chromosome"/>
</dbReference>